<comment type="caution">
    <text evidence="2">The sequence shown here is derived from an EMBL/GenBank/DDBJ whole genome shotgun (WGS) entry which is preliminary data.</text>
</comment>
<protein>
    <submittedName>
        <fullName evidence="2">Uncharacterized protein</fullName>
    </submittedName>
</protein>
<reference evidence="2" key="1">
    <citation type="journal article" date="2014" name="Front. Microbiol.">
        <title>High frequency of phylogenetically diverse reductive dehalogenase-homologous genes in deep subseafloor sedimentary metagenomes.</title>
        <authorList>
            <person name="Kawai M."/>
            <person name="Futagami T."/>
            <person name="Toyoda A."/>
            <person name="Takaki Y."/>
            <person name="Nishi S."/>
            <person name="Hori S."/>
            <person name="Arai W."/>
            <person name="Tsubouchi T."/>
            <person name="Morono Y."/>
            <person name="Uchiyama I."/>
            <person name="Ito T."/>
            <person name="Fujiyama A."/>
            <person name="Inagaki F."/>
            <person name="Takami H."/>
        </authorList>
    </citation>
    <scope>NUCLEOTIDE SEQUENCE</scope>
    <source>
        <strain evidence="2">Expedition CK06-06</strain>
    </source>
</reference>
<proteinExistence type="predicted"/>
<sequence>MTNELPAEPKKSSFLERHPAQAEHGQVESQAKKPSVFTVCQLAETEDGHIEAACQTKEAARQLADLLEKEVIIRVKPKVTEVQTS</sequence>
<gene>
    <name evidence="2" type="ORF">S12H4_04854</name>
</gene>
<name>X1PXA1_9ZZZZ</name>
<dbReference type="AlphaFoldDB" id="X1PXA1"/>
<evidence type="ECO:0000313" key="2">
    <source>
        <dbReference type="EMBL" id="GAI60937.1"/>
    </source>
</evidence>
<organism evidence="2">
    <name type="scientific">marine sediment metagenome</name>
    <dbReference type="NCBI Taxonomy" id="412755"/>
    <lineage>
        <taxon>unclassified sequences</taxon>
        <taxon>metagenomes</taxon>
        <taxon>ecological metagenomes</taxon>
    </lineage>
</organism>
<dbReference type="EMBL" id="BARW01001544">
    <property type="protein sequence ID" value="GAI60937.1"/>
    <property type="molecule type" value="Genomic_DNA"/>
</dbReference>
<feature type="region of interest" description="Disordered" evidence="1">
    <location>
        <begin position="1"/>
        <end position="33"/>
    </location>
</feature>
<evidence type="ECO:0000256" key="1">
    <source>
        <dbReference type="SAM" id="MobiDB-lite"/>
    </source>
</evidence>
<feature type="compositionally biased region" description="Basic and acidic residues" evidence="1">
    <location>
        <begin position="7"/>
        <end position="21"/>
    </location>
</feature>
<accession>X1PXA1</accession>